<dbReference type="OrthoDB" id="9815202at2"/>
<dbReference type="CDD" id="cd00082">
    <property type="entry name" value="HisKA"/>
    <property type="match status" value="1"/>
</dbReference>
<comment type="catalytic activity">
    <reaction evidence="1">
        <text>ATP + protein L-histidine = ADP + protein N-phospho-L-histidine.</text>
        <dbReference type="EC" id="2.7.13.3"/>
    </reaction>
</comment>
<dbReference type="InterPro" id="IPR003661">
    <property type="entry name" value="HisK_dim/P_dom"/>
</dbReference>
<dbReference type="Gene3D" id="1.10.287.130">
    <property type="match status" value="1"/>
</dbReference>
<evidence type="ECO:0000259" key="13">
    <source>
        <dbReference type="PROSITE" id="PS50885"/>
    </source>
</evidence>
<evidence type="ECO:0000259" key="12">
    <source>
        <dbReference type="PROSITE" id="PS50109"/>
    </source>
</evidence>
<dbReference type="InterPro" id="IPR004358">
    <property type="entry name" value="Sig_transdc_His_kin-like_C"/>
</dbReference>
<protein>
    <recommendedName>
        <fullName evidence="3">histidine kinase</fullName>
        <ecNumber evidence="3">2.7.13.3</ecNumber>
    </recommendedName>
</protein>
<keyword evidence="5 14" id="KW-0808">Transferase</keyword>
<dbReference type="Proteomes" id="UP000052022">
    <property type="component" value="Unassembled WGS sequence"/>
</dbReference>
<dbReference type="SUPFAM" id="SSF47384">
    <property type="entry name" value="Homodimeric domain of signal transducing histidine kinase"/>
    <property type="match status" value="1"/>
</dbReference>
<keyword evidence="7" id="KW-0418">Kinase</keyword>
<feature type="domain" description="HAMP" evidence="13">
    <location>
        <begin position="182"/>
        <end position="239"/>
    </location>
</feature>
<dbReference type="EC" id="2.7.13.3" evidence="3"/>
<proteinExistence type="predicted"/>
<dbReference type="InterPro" id="IPR003594">
    <property type="entry name" value="HATPase_dom"/>
</dbReference>
<dbReference type="Gene3D" id="6.10.340.10">
    <property type="match status" value="1"/>
</dbReference>
<dbReference type="RefSeq" id="WP_131727522.1">
    <property type="nucleotide sequence ID" value="NZ_FOMC01000015.1"/>
</dbReference>
<evidence type="ECO:0000256" key="10">
    <source>
        <dbReference type="ARBA" id="ARBA00023136"/>
    </source>
</evidence>
<dbReference type="SMART" id="SM00388">
    <property type="entry name" value="HisKA"/>
    <property type="match status" value="1"/>
</dbReference>
<dbReference type="PROSITE" id="PS50885">
    <property type="entry name" value="HAMP"/>
    <property type="match status" value="1"/>
</dbReference>
<keyword evidence="4" id="KW-0597">Phosphoprotein</keyword>
<evidence type="ECO:0000256" key="5">
    <source>
        <dbReference type="ARBA" id="ARBA00022679"/>
    </source>
</evidence>
<evidence type="ECO:0000256" key="8">
    <source>
        <dbReference type="ARBA" id="ARBA00022989"/>
    </source>
</evidence>
<dbReference type="STRING" id="928856.SAMN04488049_11520"/>
<evidence type="ECO:0000256" key="4">
    <source>
        <dbReference type="ARBA" id="ARBA00022553"/>
    </source>
</evidence>
<dbReference type="PRINTS" id="PR00344">
    <property type="entry name" value="BCTRLSENSOR"/>
</dbReference>
<dbReference type="InterPro" id="IPR005467">
    <property type="entry name" value="His_kinase_dom"/>
</dbReference>
<feature type="domain" description="Histidine kinase" evidence="12">
    <location>
        <begin position="247"/>
        <end position="466"/>
    </location>
</feature>
<evidence type="ECO:0000256" key="11">
    <source>
        <dbReference type="SAM" id="Phobius"/>
    </source>
</evidence>
<name>A0A0N7LZA7_9RHOB</name>
<evidence type="ECO:0000256" key="2">
    <source>
        <dbReference type="ARBA" id="ARBA00004370"/>
    </source>
</evidence>
<evidence type="ECO:0000313" key="15">
    <source>
        <dbReference type="Proteomes" id="UP000052022"/>
    </source>
</evidence>
<dbReference type="PANTHER" id="PTHR45436:SF8">
    <property type="entry name" value="HISTIDINE KINASE"/>
    <property type="match status" value="1"/>
</dbReference>
<dbReference type="SMART" id="SM00387">
    <property type="entry name" value="HATPase_c"/>
    <property type="match status" value="1"/>
</dbReference>
<dbReference type="Pfam" id="PF00512">
    <property type="entry name" value="HisKA"/>
    <property type="match status" value="1"/>
</dbReference>
<dbReference type="Gene3D" id="3.30.565.10">
    <property type="entry name" value="Histidine kinase-like ATPase, C-terminal domain"/>
    <property type="match status" value="1"/>
</dbReference>
<gene>
    <name evidence="14" type="primary">kdpD</name>
    <name evidence="14" type="ORF">TRM7557_01226</name>
</gene>
<dbReference type="CDD" id="cd00075">
    <property type="entry name" value="HATPase"/>
    <property type="match status" value="1"/>
</dbReference>
<reference evidence="14 15" key="1">
    <citation type="submission" date="2015-09" db="EMBL/GenBank/DDBJ databases">
        <authorList>
            <consortium name="Swine Surveillance"/>
        </authorList>
    </citation>
    <scope>NUCLEOTIDE SEQUENCE [LARGE SCALE GENOMIC DNA]</scope>
    <source>
        <strain evidence="14 15">CECT 7557</strain>
    </source>
</reference>
<organism evidence="14 15">
    <name type="scientific">Tritonibacter multivorans</name>
    <dbReference type="NCBI Taxonomy" id="928856"/>
    <lineage>
        <taxon>Bacteria</taxon>
        <taxon>Pseudomonadati</taxon>
        <taxon>Pseudomonadota</taxon>
        <taxon>Alphaproteobacteria</taxon>
        <taxon>Rhodobacterales</taxon>
        <taxon>Paracoccaceae</taxon>
        <taxon>Tritonibacter</taxon>
    </lineage>
</organism>
<dbReference type="InterPro" id="IPR050428">
    <property type="entry name" value="TCS_sensor_his_kinase"/>
</dbReference>
<comment type="subcellular location">
    <subcellularLocation>
        <location evidence="2">Membrane</location>
    </subcellularLocation>
</comment>
<dbReference type="AlphaFoldDB" id="A0A0N7LZA7"/>
<keyword evidence="15" id="KW-1185">Reference proteome</keyword>
<dbReference type="InterPro" id="IPR003660">
    <property type="entry name" value="HAMP_dom"/>
</dbReference>
<dbReference type="InterPro" id="IPR036890">
    <property type="entry name" value="HATPase_C_sf"/>
</dbReference>
<dbReference type="GO" id="GO:0005886">
    <property type="term" value="C:plasma membrane"/>
    <property type="evidence" value="ECO:0007669"/>
    <property type="project" value="TreeGrafter"/>
</dbReference>
<keyword evidence="9" id="KW-0902">Two-component regulatory system</keyword>
<sequence length="467" mass="50559">MTTERPARLPSARLRQLLRATPVRQALGLTALFAVINMTALGGTYLKMRQDSLRALESQLTRHMEELEVSATPRAMAAIVAAKAEAADPAETVIAFLGRDGSRSGNARVKRHGGGADLFPLDGRPLAKEYIQEVRQFDSGLVILGASLAPLEDLRRTFSELLLLTLGPTVLLSLLLGSWSARRNAHRLAAIETMLAQLSRGELGSRLPERPADLETMDDLDRVAFRLNRMAARLQDTVGALQQVSADIAHDLRTPLQRMSAHLETLRQQMPTPDVPPAALDALEQEITRASAIFSGLLQIARIEGGLSADDLQPVDLCEVARQVHELYLPVAEDQQADLRLRTPVSPCLQSGQRDLLMQAMINLVENALRHAGSQAEIEIAVTPDGFEISDTGPGIPEADRKSVTRRLYRLERSRSTPGNGLGLALVEAIASAHGGTFTLKNNPKADNSTANHAGLCARVLLPKSGS</sequence>
<dbReference type="SUPFAM" id="SSF55874">
    <property type="entry name" value="ATPase domain of HSP90 chaperone/DNA topoisomerase II/histidine kinase"/>
    <property type="match status" value="1"/>
</dbReference>
<keyword evidence="10 11" id="KW-0472">Membrane</keyword>
<evidence type="ECO:0000256" key="9">
    <source>
        <dbReference type="ARBA" id="ARBA00023012"/>
    </source>
</evidence>
<evidence type="ECO:0000256" key="7">
    <source>
        <dbReference type="ARBA" id="ARBA00022777"/>
    </source>
</evidence>
<dbReference type="Pfam" id="PF02518">
    <property type="entry name" value="HATPase_c"/>
    <property type="match status" value="1"/>
</dbReference>
<dbReference type="PROSITE" id="PS50109">
    <property type="entry name" value="HIS_KIN"/>
    <property type="match status" value="1"/>
</dbReference>
<evidence type="ECO:0000256" key="6">
    <source>
        <dbReference type="ARBA" id="ARBA00022692"/>
    </source>
</evidence>
<dbReference type="EMBL" id="CYSD01000018">
    <property type="protein sequence ID" value="CUH77137.1"/>
    <property type="molecule type" value="Genomic_DNA"/>
</dbReference>
<dbReference type="GO" id="GO:0000155">
    <property type="term" value="F:phosphorelay sensor kinase activity"/>
    <property type="evidence" value="ECO:0007669"/>
    <property type="project" value="InterPro"/>
</dbReference>
<keyword evidence="8 11" id="KW-1133">Transmembrane helix</keyword>
<keyword evidence="6 11" id="KW-0812">Transmembrane</keyword>
<feature type="transmembrane region" description="Helical" evidence="11">
    <location>
        <begin position="26"/>
        <end position="46"/>
    </location>
</feature>
<evidence type="ECO:0000313" key="14">
    <source>
        <dbReference type="EMBL" id="CUH77137.1"/>
    </source>
</evidence>
<dbReference type="InterPro" id="IPR036097">
    <property type="entry name" value="HisK_dim/P_sf"/>
</dbReference>
<accession>A0A0N7LZA7</accession>
<dbReference type="PANTHER" id="PTHR45436">
    <property type="entry name" value="SENSOR HISTIDINE KINASE YKOH"/>
    <property type="match status" value="1"/>
</dbReference>
<evidence type="ECO:0000256" key="1">
    <source>
        <dbReference type="ARBA" id="ARBA00000085"/>
    </source>
</evidence>
<evidence type="ECO:0000256" key="3">
    <source>
        <dbReference type="ARBA" id="ARBA00012438"/>
    </source>
</evidence>